<reference evidence="1 2" key="1">
    <citation type="submission" date="2021-06" db="EMBL/GenBank/DDBJ databases">
        <title>Caerostris extrusa draft genome.</title>
        <authorList>
            <person name="Kono N."/>
            <person name="Arakawa K."/>
        </authorList>
    </citation>
    <scope>NUCLEOTIDE SEQUENCE [LARGE SCALE GENOMIC DNA]</scope>
</reference>
<protein>
    <submittedName>
        <fullName evidence="1">Uncharacterized protein</fullName>
    </submittedName>
</protein>
<sequence>MVENKFAIDIEDIFNEEMMIQLYTAHEMGYKMAASASILVTASCNIYGKVEKFLIHLAIALSHRELKRFFTKASRMHESRCSHIDFLCEMDS</sequence>
<organism evidence="1 2">
    <name type="scientific">Caerostris extrusa</name>
    <name type="common">Bark spider</name>
    <name type="synonym">Caerostris bankana</name>
    <dbReference type="NCBI Taxonomy" id="172846"/>
    <lineage>
        <taxon>Eukaryota</taxon>
        <taxon>Metazoa</taxon>
        <taxon>Ecdysozoa</taxon>
        <taxon>Arthropoda</taxon>
        <taxon>Chelicerata</taxon>
        <taxon>Arachnida</taxon>
        <taxon>Araneae</taxon>
        <taxon>Araneomorphae</taxon>
        <taxon>Entelegynae</taxon>
        <taxon>Araneoidea</taxon>
        <taxon>Araneidae</taxon>
        <taxon>Caerostris</taxon>
    </lineage>
</organism>
<proteinExistence type="predicted"/>
<comment type="caution">
    <text evidence="1">The sequence shown here is derived from an EMBL/GenBank/DDBJ whole genome shotgun (WGS) entry which is preliminary data.</text>
</comment>
<dbReference type="EMBL" id="BPLR01012476">
    <property type="protein sequence ID" value="GIY54160.1"/>
    <property type="molecule type" value="Genomic_DNA"/>
</dbReference>
<dbReference type="Proteomes" id="UP001054945">
    <property type="component" value="Unassembled WGS sequence"/>
</dbReference>
<name>A0AAV4U8Q8_CAEEX</name>
<keyword evidence="2" id="KW-1185">Reference proteome</keyword>
<gene>
    <name evidence="1" type="ORF">CEXT_52791</name>
</gene>
<dbReference type="AlphaFoldDB" id="A0AAV4U8Q8"/>
<evidence type="ECO:0000313" key="2">
    <source>
        <dbReference type="Proteomes" id="UP001054945"/>
    </source>
</evidence>
<evidence type="ECO:0000313" key="1">
    <source>
        <dbReference type="EMBL" id="GIY54160.1"/>
    </source>
</evidence>
<accession>A0AAV4U8Q8</accession>